<evidence type="ECO:0000313" key="5">
    <source>
        <dbReference type="Proteomes" id="UP000541426"/>
    </source>
</evidence>
<keyword evidence="1 2" id="KW-0732">Signal</keyword>
<comment type="caution">
    <text evidence="4">The sequence shown here is derived from an EMBL/GenBank/DDBJ whole genome shotgun (WGS) entry which is preliminary data.</text>
</comment>
<protein>
    <recommendedName>
        <fullName evidence="3">DUF4174 domain-containing protein</fullName>
    </recommendedName>
</protein>
<gene>
    <name evidence="4" type="ORF">GGQ68_002706</name>
</gene>
<dbReference type="InterPro" id="IPR025232">
    <property type="entry name" value="DUF4174"/>
</dbReference>
<dbReference type="EMBL" id="JACIEJ010000006">
    <property type="protein sequence ID" value="MBB3986367.1"/>
    <property type="molecule type" value="Genomic_DNA"/>
</dbReference>
<evidence type="ECO:0000259" key="3">
    <source>
        <dbReference type="Pfam" id="PF13778"/>
    </source>
</evidence>
<feature type="signal peptide" evidence="2">
    <location>
        <begin position="1"/>
        <end position="21"/>
    </location>
</feature>
<dbReference type="RefSeq" id="WP_183966698.1">
    <property type="nucleotide sequence ID" value="NZ_BAABBZ010000002.1"/>
</dbReference>
<evidence type="ECO:0000313" key="4">
    <source>
        <dbReference type="EMBL" id="MBB3986367.1"/>
    </source>
</evidence>
<dbReference type="Proteomes" id="UP000541426">
    <property type="component" value="Unassembled WGS sequence"/>
</dbReference>
<reference evidence="4 5" key="1">
    <citation type="submission" date="2020-08" db="EMBL/GenBank/DDBJ databases">
        <title>Genomic Encyclopedia of Type Strains, Phase IV (KMG-IV): sequencing the most valuable type-strain genomes for metagenomic binning, comparative biology and taxonomic classification.</title>
        <authorList>
            <person name="Goeker M."/>
        </authorList>
    </citation>
    <scope>NUCLEOTIDE SEQUENCE [LARGE SCALE GENOMIC DNA]</scope>
    <source>
        <strain evidence="4 5">DSM 102235</strain>
    </source>
</reference>
<sequence>MSTFKQSLVTALSMFGSAVFAQGAGFNTLSPTQKDLSDYKGEYRPLLVFAPDAEDPDFKDQLAELREASNGLMERDIVVLMDTEPEIYGKLRTALAVDSFEVVLVGKDGSVKLRQKTPVAARLLFDRIDEMPMRRREMSN</sequence>
<evidence type="ECO:0000256" key="1">
    <source>
        <dbReference type="ARBA" id="ARBA00022729"/>
    </source>
</evidence>
<dbReference type="AlphaFoldDB" id="A0A7W6DSZ6"/>
<feature type="chain" id="PRO_5031423557" description="DUF4174 domain-containing protein" evidence="2">
    <location>
        <begin position="22"/>
        <end position="140"/>
    </location>
</feature>
<name>A0A7W6DSZ6_9RHOB</name>
<proteinExistence type="predicted"/>
<accession>A0A7W6DSZ6</accession>
<organism evidence="4 5">
    <name type="scientific">Sagittula marina</name>
    <dbReference type="NCBI Taxonomy" id="943940"/>
    <lineage>
        <taxon>Bacteria</taxon>
        <taxon>Pseudomonadati</taxon>
        <taxon>Pseudomonadota</taxon>
        <taxon>Alphaproteobacteria</taxon>
        <taxon>Rhodobacterales</taxon>
        <taxon>Roseobacteraceae</taxon>
        <taxon>Sagittula</taxon>
    </lineage>
</organism>
<dbReference type="Pfam" id="PF13778">
    <property type="entry name" value="DUF4174"/>
    <property type="match status" value="1"/>
</dbReference>
<feature type="domain" description="DUF4174" evidence="3">
    <location>
        <begin position="36"/>
        <end position="137"/>
    </location>
</feature>
<keyword evidence="5" id="KW-1185">Reference proteome</keyword>
<evidence type="ECO:0000256" key="2">
    <source>
        <dbReference type="SAM" id="SignalP"/>
    </source>
</evidence>